<comment type="caution">
    <text evidence="6">The sequence shown here is derived from an EMBL/GenBank/DDBJ whole genome shotgun (WGS) entry which is preliminary data.</text>
</comment>
<dbReference type="InterPro" id="IPR003500">
    <property type="entry name" value="RpiB_LacA_LacB"/>
</dbReference>
<dbReference type="Pfam" id="PF02502">
    <property type="entry name" value="LacAB_rpiB"/>
    <property type="match status" value="1"/>
</dbReference>
<dbReference type="HAMAP" id="MF_01556">
    <property type="entry name" value="LacB"/>
    <property type="match status" value="1"/>
</dbReference>
<comment type="similarity">
    <text evidence="1 4">Belongs to the LacAB/RpiB family.</text>
</comment>
<dbReference type="GO" id="GO:0050044">
    <property type="term" value="F:galactose-6-phosphate isomerase activity"/>
    <property type="evidence" value="ECO:0007669"/>
    <property type="project" value="UniProtKB-UniRule"/>
</dbReference>
<evidence type="ECO:0000256" key="5">
    <source>
        <dbReference type="NCBIfam" id="TIGR01119"/>
    </source>
</evidence>
<comment type="catalytic activity">
    <reaction evidence="4">
        <text>aldehydo-D-galactose 6-phosphate = keto-D-tagatose 6-phosphate</text>
        <dbReference type="Rhea" id="RHEA:13033"/>
        <dbReference type="ChEBI" id="CHEBI:58255"/>
        <dbReference type="ChEBI" id="CHEBI:134283"/>
        <dbReference type="EC" id="5.3.1.26"/>
    </reaction>
</comment>
<dbReference type="PATRIC" id="fig|1423772.3.peg.1324"/>
<dbReference type="Proteomes" id="UP000051612">
    <property type="component" value="Unassembled WGS sequence"/>
</dbReference>
<dbReference type="NCBIfam" id="NF006381">
    <property type="entry name" value="PRK08622.1"/>
    <property type="match status" value="1"/>
</dbReference>
<sequence length="189" mass="20991">MLKRGQKMKIAIGCDHIVTYEKIAVVDHLKNKGHEVLDFGTYDNVRTHYPLYGKKVGQAVASGQAELGICLCGTGVGINNAVNKVPGIRSALVRDMTSALYAKEELNANVIGFGGKITGELLMCDIIDAFIEAKYRPTAENERLIAKIKAVETLNQEQAKPDFFTEFLEKWERGEYHDLGGNQNDFNRN</sequence>
<dbReference type="GO" id="GO:0019316">
    <property type="term" value="P:D-allose catabolic process"/>
    <property type="evidence" value="ECO:0007669"/>
    <property type="project" value="TreeGrafter"/>
</dbReference>
<gene>
    <name evidence="4" type="primary">lacB</name>
    <name evidence="6" type="ORF">FC48_GL001235</name>
</gene>
<dbReference type="AlphaFoldDB" id="A0A0R2AZ79"/>
<proteinExistence type="inferred from homology"/>
<evidence type="ECO:0000256" key="2">
    <source>
        <dbReference type="ARBA" id="ARBA00022736"/>
    </source>
</evidence>
<keyword evidence="3 4" id="KW-0413">Isomerase</keyword>
<reference evidence="6 7" key="1">
    <citation type="journal article" date="2015" name="Genome Announc.">
        <title>Expanding the biotechnology potential of lactobacilli through comparative genomics of 213 strains and associated genera.</title>
        <authorList>
            <person name="Sun Z."/>
            <person name="Harris H.M."/>
            <person name="McCann A."/>
            <person name="Guo C."/>
            <person name="Argimon S."/>
            <person name="Zhang W."/>
            <person name="Yang X."/>
            <person name="Jeffery I.B."/>
            <person name="Cooney J.C."/>
            <person name="Kagawa T.F."/>
            <person name="Liu W."/>
            <person name="Song Y."/>
            <person name="Salvetti E."/>
            <person name="Wrobel A."/>
            <person name="Rasinkangas P."/>
            <person name="Parkhill J."/>
            <person name="Rea M.C."/>
            <person name="O'Sullivan O."/>
            <person name="Ritari J."/>
            <person name="Douillard F.P."/>
            <person name="Paul Ross R."/>
            <person name="Yang R."/>
            <person name="Briner A.E."/>
            <person name="Felis G.E."/>
            <person name="de Vos W.M."/>
            <person name="Barrangou R."/>
            <person name="Klaenhammer T.R."/>
            <person name="Caufield P.W."/>
            <person name="Cui Y."/>
            <person name="Zhang H."/>
            <person name="O'Toole P.W."/>
        </authorList>
    </citation>
    <scope>NUCLEOTIDE SEQUENCE [LARGE SCALE GENOMIC DNA]</scope>
    <source>
        <strain evidence="6 7">DSM 20452</strain>
    </source>
</reference>
<dbReference type="InterPro" id="IPR004784">
    <property type="entry name" value="LacB"/>
</dbReference>
<comment type="subunit">
    <text evidence="4">Heteromultimeric protein consisting of LacA and LacB.</text>
</comment>
<dbReference type="PANTHER" id="PTHR30345:SF0">
    <property type="entry name" value="DNA DAMAGE-REPAIR_TOLERATION PROTEIN DRT102"/>
    <property type="match status" value="1"/>
</dbReference>
<dbReference type="Gene3D" id="3.40.1400.10">
    <property type="entry name" value="Sugar-phosphate isomerase, RpiB/LacA/LacB"/>
    <property type="match status" value="1"/>
</dbReference>
<keyword evidence="2 4" id="KW-0423">Lactose metabolism</keyword>
<evidence type="ECO:0000256" key="3">
    <source>
        <dbReference type="ARBA" id="ARBA00023235"/>
    </source>
</evidence>
<dbReference type="EMBL" id="AYYN01000155">
    <property type="protein sequence ID" value="KRM71842.1"/>
    <property type="molecule type" value="Genomic_DNA"/>
</dbReference>
<dbReference type="GO" id="GO:0019512">
    <property type="term" value="P:lactose catabolic process via tagatose-6-phosphate"/>
    <property type="evidence" value="ECO:0007669"/>
    <property type="project" value="UniProtKB-UniRule"/>
</dbReference>
<evidence type="ECO:0000256" key="1">
    <source>
        <dbReference type="ARBA" id="ARBA00008754"/>
    </source>
</evidence>
<evidence type="ECO:0000313" key="7">
    <source>
        <dbReference type="Proteomes" id="UP000051612"/>
    </source>
</evidence>
<accession>A0A0R2AZ79</accession>
<evidence type="ECO:0000256" key="4">
    <source>
        <dbReference type="HAMAP-Rule" id="MF_01556"/>
    </source>
</evidence>
<dbReference type="EC" id="5.3.1.26" evidence="4 5"/>
<dbReference type="PANTHER" id="PTHR30345">
    <property type="entry name" value="RIBOSE-5-PHOSPHATE ISOMERASE B"/>
    <property type="match status" value="1"/>
</dbReference>
<dbReference type="NCBIfam" id="NF004051">
    <property type="entry name" value="PRK05571.1"/>
    <property type="match status" value="1"/>
</dbReference>
<comment type="pathway">
    <text evidence="4">Carbohydrate metabolism; D-galactose 6-phosphate degradation; D-tagatose 6-phosphate from D-galactose 6-phosphate: step 1/1.</text>
</comment>
<protein>
    <recommendedName>
        <fullName evidence="4 5">Galactose-6-phosphate isomerase subunit LacB</fullName>
        <ecNumber evidence="4 5">5.3.1.26</ecNumber>
    </recommendedName>
</protein>
<name>A0A0R2AZ79_9LACO</name>
<organism evidence="6 7">
    <name type="scientific">Ligilactobacillus murinus DSM 20452 = NBRC 14221</name>
    <dbReference type="NCBI Taxonomy" id="1423772"/>
    <lineage>
        <taxon>Bacteria</taxon>
        <taxon>Bacillati</taxon>
        <taxon>Bacillota</taxon>
        <taxon>Bacilli</taxon>
        <taxon>Lactobacillales</taxon>
        <taxon>Lactobacillaceae</taxon>
        <taxon>Ligilactobacillus</taxon>
    </lineage>
</organism>
<dbReference type="GO" id="GO:0004751">
    <property type="term" value="F:ribose-5-phosphate isomerase activity"/>
    <property type="evidence" value="ECO:0007669"/>
    <property type="project" value="TreeGrafter"/>
</dbReference>
<evidence type="ECO:0000313" key="6">
    <source>
        <dbReference type="EMBL" id="KRM71842.1"/>
    </source>
</evidence>
<dbReference type="SUPFAM" id="SSF89623">
    <property type="entry name" value="Ribose/Galactose isomerase RpiB/AlsB"/>
    <property type="match status" value="1"/>
</dbReference>
<dbReference type="NCBIfam" id="TIGR01119">
    <property type="entry name" value="lacB"/>
    <property type="match status" value="1"/>
</dbReference>
<dbReference type="GO" id="GO:0019388">
    <property type="term" value="P:galactose catabolic process"/>
    <property type="evidence" value="ECO:0007669"/>
    <property type="project" value="UniProtKB-UniPathway"/>
</dbReference>
<dbReference type="NCBIfam" id="TIGR00689">
    <property type="entry name" value="rpiB_lacA_lacB"/>
    <property type="match status" value="1"/>
</dbReference>
<dbReference type="GO" id="GO:0009052">
    <property type="term" value="P:pentose-phosphate shunt, non-oxidative branch"/>
    <property type="evidence" value="ECO:0007669"/>
    <property type="project" value="TreeGrafter"/>
</dbReference>
<dbReference type="InterPro" id="IPR036569">
    <property type="entry name" value="RpiB_LacA_LacB_sf"/>
</dbReference>
<dbReference type="UniPathway" id="UPA00702">
    <property type="reaction ID" value="UER00714"/>
</dbReference>